<accession>A0ABV0XRX2</accession>
<evidence type="ECO:0000313" key="1">
    <source>
        <dbReference type="EMBL" id="MEQ2284219.1"/>
    </source>
</evidence>
<dbReference type="EMBL" id="JAHRIP010010950">
    <property type="protein sequence ID" value="MEQ2284219.1"/>
    <property type="molecule type" value="Genomic_DNA"/>
</dbReference>
<proteinExistence type="predicted"/>
<sequence length="113" mass="13106">MYYFVLGYHIKPNKYIKVFGCVSIFEMHCKCYFEAGNEMKIQAYSSVHIFSVSAQVKLITPFFPQSFYLQHFSYMCCIKTLVISNIFLLKAETKLSGSFLIQSVLFSLLLSHD</sequence>
<name>A0ABV0XRX2_9TELE</name>
<gene>
    <name evidence="1" type="ORF">AMECASPLE_019278</name>
</gene>
<keyword evidence="2" id="KW-1185">Reference proteome</keyword>
<organism evidence="1 2">
    <name type="scientific">Ameca splendens</name>
    <dbReference type="NCBI Taxonomy" id="208324"/>
    <lineage>
        <taxon>Eukaryota</taxon>
        <taxon>Metazoa</taxon>
        <taxon>Chordata</taxon>
        <taxon>Craniata</taxon>
        <taxon>Vertebrata</taxon>
        <taxon>Euteleostomi</taxon>
        <taxon>Actinopterygii</taxon>
        <taxon>Neopterygii</taxon>
        <taxon>Teleostei</taxon>
        <taxon>Neoteleostei</taxon>
        <taxon>Acanthomorphata</taxon>
        <taxon>Ovalentaria</taxon>
        <taxon>Atherinomorphae</taxon>
        <taxon>Cyprinodontiformes</taxon>
        <taxon>Goodeidae</taxon>
        <taxon>Ameca</taxon>
    </lineage>
</organism>
<protein>
    <submittedName>
        <fullName evidence="1">Uncharacterized protein</fullName>
    </submittedName>
</protein>
<reference evidence="1 2" key="1">
    <citation type="submission" date="2021-06" db="EMBL/GenBank/DDBJ databases">
        <authorList>
            <person name="Palmer J.M."/>
        </authorList>
    </citation>
    <scope>NUCLEOTIDE SEQUENCE [LARGE SCALE GENOMIC DNA]</scope>
    <source>
        <strain evidence="1 2">AS_MEX2019</strain>
        <tissue evidence="1">Muscle</tissue>
    </source>
</reference>
<comment type="caution">
    <text evidence="1">The sequence shown here is derived from an EMBL/GenBank/DDBJ whole genome shotgun (WGS) entry which is preliminary data.</text>
</comment>
<dbReference type="Proteomes" id="UP001469553">
    <property type="component" value="Unassembled WGS sequence"/>
</dbReference>
<evidence type="ECO:0000313" key="2">
    <source>
        <dbReference type="Proteomes" id="UP001469553"/>
    </source>
</evidence>